<dbReference type="PROSITE" id="PS50110">
    <property type="entry name" value="RESPONSE_REGULATORY"/>
    <property type="match status" value="1"/>
</dbReference>
<evidence type="ECO:0000256" key="6">
    <source>
        <dbReference type="PROSITE-ProRule" id="PRU00169"/>
    </source>
</evidence>
<keyword evidence="3" id="KW-0805">Transcription regulation</keyword>
<evidence type="ECO:0000256" key="4">
    <source>
        <dbReference type="ARBA" id="ARBA00023125"/>
    </source>
</evidence>
<dbReference type="InterPro" id="IPR003593">
    <property type="entry name" value="AAA+_ATPase"/>
</dbReference>
<dbReference type="InterPro" id="IPR011006">
    <property type="entry name" value="CheY-like_superfamily"/>
</dbReference>
<dbReference type="Pfam" id="PF00158">
    <property type="entry name" value="Sigma54_activat"/>
    <property type="match status" value="1"/>
</dbReference>
<dbReference type="CDD" id="cd00009">
    <property type="entry name" value="AAA"/>
    <property type="match status" value="1"/>
</dbReference>
<evidence type="ECO:0000256" key="1">
    <source>
        <dbReference type="ARBA" id="ARBA00022741"/>
    </source>
</evidence>
<name>A0ABP1Z1Y8_THIA3</name>
<dbReference type="InterPro" id="IPR002197">
    <property type="entry name" value="HTH_Fis"/>
</dbReference>
<keyword evidence="2" id="KW-0067">ATP-binding</keyword>
<dbReference type="Gene3D" id="1.10.10.60">
    <property type="entry name" value="Homeodomain-like"/>
    <property type="match status" value="1"/>
</dbReference>
<feature type="domain" description="Response regulatory" evidence="8">
    <location>
        <begin position="46"/>
        <end position="162"/>
    </location>
</feature>
<dbReference type="Pfam" id="PF02954">
    <property type="entry name" value="HTH_8"/>
    <property type="match status" value="1"/>
</dbReference>
<evidence type="ECO:0000259" key="8">
    <source>
        <dbReference type="PROSITE" id="PS50110"/>
    </source>
</evidence>
<dbReference type="PROSITE" id="PS00675">
    <property type="entry name" value="SIGMA54_INTERACT_1"/>
    <property type="match status" value="1"/>
</dbReference>
<dbReference type="SUPFAM" id="SSF52172">
    <property type="entry name" value="CheY-like"/>
    <property type="match status" value="1"/>
</dbReference>
<keyword evidence="10" id="KW-1185">Reference proteome</keyword>
<reference evidence="9 10" key="1">
    <citation type="submission" date="2015-03" db="EMBL/GenBank/DDBJ databases">
        <authorList>
            <person name="Regsiter A."/>
            <person name="william w."/>
        </authorList>
    </citation>
    <scope>NUCLEOTIDE SEQUENCE [LARGE SCALE GENOMIC DNA]</scope>
    <source>
        <strain evidence="9 10">CB1</strain>
    </source>
</reference>
<dbReference type="InterPro" id="IPR002078">
    <property type="entry name" value="Sigma_54_int"/>
</dbReference>
<keyword evidence="1" id="KW-0547">Nucleotide-binding</keyword>
<protein>
    <submittedName>
        <fullName evidence="9">Transcriptional regulatory protein ZraR</fullName>
    </submittedName>
</protein>
<dbReference type="SMART" id="SM00382">
    <property type="entry name" value="AAA"/>
    <property type="match status" value="1"/>
</dbReference>
<evidence type="ECO:0000256" key="3">
    <source>
        <dbReference type="ARBA" id="ARBA00023015"/>
    </source>
</evidence>
<dbReference type="InterPro" id="IPR001789">
    <property type="entry name" value="Sig_transdc_resp-reg_receiver"/>
</dbReference>
<dbReference type="InterPro" id="IPR058031">
    <property type="entry name" value="AAA_lid_NorR"/>
</dbReference>
<comment type="caution">
    <text evidence="9">The sequence shown here is derived from an EMBL/GenBank/DDBJ whole genome shotgun (WGS) entry which is preliminary data.</text>
</comment>
<dbReference type="PANTHER" id="PTHR32071">
    <property type="entry name" value="TRANSCRIPTIONAL REGULATORY PROTEIN"/>
    <property type="match status" value="1"/>
</dbReference>
<keyword evidence="5" id="KW-0804">Transcription</keyword>
<feature type="domain" description="Sigma-54 factor interaction" evidence="7">
    <location>
        <begin position="172"/>
        <end position="405"/>
    </location>
</feature>
<dbReference type="SUPFAM" id="SSF52540">
    <property type="entry name" value="P-loop containing nucleoside triphosphate hydrolases"/>
    <property type="match status" value="1"/>
</dbReference>
<sequence>MRKLLVRCEKYCFITTNGRIGIQLAYTDQGQTWQKTRGDDILTTPTVLVVEDDPIMGESLQLRLRLENYNVDLVSDLCAARKALQTRLYPLVLSDIRLPDGDGGSLLATMLERYGGCCPPLVFMTGYGSVEQAVRLVRQGAWDYIQKPFDLDALIQRIGEWMPPGTHDDDAWFGISPASQALEQLIDRIASLDLPVLIQGESGTGKELVAQHIRARMAAQPGARHDLPMVAINCAAIHEGLLESELFGHEAGAFTGANKRHHGVFERANGGVLFLDEIGDMSMPVQAKLLRVLQDGQVCRLGSEKDLHVSVRLICATHKRLDKMAETGAFRRDLLFRISGVPIHLPPLRERADDIAWLAHRRVQTLNAKTGQSKRLDPRFVSWAKLQPWEGNVRELFSALDRAYHFASDCWVRWERFGMPCSNPGSSTFAARAHNVATPLGDYLARAEREYLTQVMSEREGKMAETAEVLGISRKTLWEKLRRHKIAT</sequence>
<dbReference type="SUPFAM" id="SSF46689">
    <property type="entry name" value="Homeodomain-like"/>
    <property type="match status" value="1"/>
</dbReference>
<dbReference type="InterPro" id="IPR009057">
    <property type="entry name" value="Homeodomain-like_sf"/>
</dbReference>
<dbReference type="InterPro" id="IPR027417">
    <property type="entry name" value="P-loop_NTPase"/>
</dbReference>
<dbReference type="Gene3D" id="3.40.50.300">
    <property type="entry name" value="P-loop containing nucleotide triphosphate hydrolases"/>
    <property type="match status" value="1"/>
</dbReference>
<dbReference type="SMART" id="SM00448">
    <property type="entry name" value="REC"/>
    <property type="match status" value="1"/>
</dbReference>
<evidence type="ECO:0000256" key="2">
    <source>
        <dbReference type="ARBA" id="ARBA00022840"/>
    </source>
</evidence>
<dbReference type="Pfam" id="PF25601">
    <property type="entry name" value="AAA_lid_14"/>
    <property type="match status" value="1"/>
</dbReference>
<keyword evidence="4" id="KW-0238">DNA-binding</keyword>
<dbReference type="InterPro" id="IPR025662">
    <property type="entry name" value="Sigma_54_int_dom_ATP-bd_1"/>
</dbReference>
<proteinExistence type="predicted"/>
<evidence type="ECO:0000313" key="10">
    <source>
        <dbReference type="Proteomes" id="UP000078599"/>
    </source>
</evidence>
<dbReference type="Gene3D" id="1.10.8.60">
    <property type="match status" value="1"/>
</dbReference>
<dbReference type="PANTHER" id="PTHR32071:SF117">
    <property type="entry name" value="PTS-DEPENDENT DIHYDROXYACETONE KINASE OPERON REGULATORY PROTEIN-RELATED"/>
    <property type="match status" value="1"/>
</dbReference>
<evidence type="ECO:0000313" key="9">
    <source>
        <dbReference type="EMBL" id="CQR31756.1"/>
    </source>
</evidence>
<organism evidence="9 10">
    <name type="scientific">Thiomonas arsenitoxydans (strain DSM 22701 / CIP 110005 / 3As)</name>
    <dbReference type="NCBI Taxonomy" id="426114"/>
    <lineage>
        <taxon>Bacteria</taxon>
        <taxon>Pseudomonadati</taxon>
        <taxon>Pseudomonadota</taxon>
        <taxon>Betaproteobacteria</taxon>
        <taxon>Burkholderiales</taxon>
        <taxon>Thiomonas</taxon>
    </lineage>
</organism>
<keyword evidence="6" id="KW-0597">Phosphoprotein</keyword>
<dbReference type="Pfam" id="PF00072">
    <property type="entry name" value="Response_reg"/>
    <property type="match status" value="1"/>
</dbReference>
<evidence type="ECO:0000256" key="5">
    <source>
        <dbReference type="ARBA" id="ARBA00023163"/>
    </source>
</evidence>
<dbReference type="EMBL" id="CTRI01000010">
    <property type="protein sequence ID" value="CQR31756.1"/>
    <property type="molecule type" value="Genomic_DNA"/>
</dbReference>
<dbReference type="PROSITE" id="PS50045">
    <property type="entry name" value="SIGMA54_INTERACT_4"/>
    <property type="match status" value="1"/>
</dbReference>
<accession>A0ABP1Z1Y8</accession>
<evidence type="ECO:0000259" key="7">
    <source>
        <dbReference type="PROSITE" id="PS50045"/>
    </source>
</evidence>
<dbReference type="PRINTS" id="PR01590">
    <property type="entry name" value="HTHFIS"/>
</dbReference>
<dbReference type="Gene3D" id="3.40.50.2300">
    <property type="match status" value="1"/>
</dbReference>
<feature type="modified residue" description="4-aspartylphosphate" evidence="6">
    <location>
        <position position="95"/>
    </location>
</feature>
<dbReference type="Proteomes" id="UP000078599">
    <property type="component" value="Unassembled WGS sequence"/>
</dbReference>
<gene>
    <name evidence="9" type="primary">zraR</name>
    <name evidence="9" type="ORF">THICB1_180045</name>
</gene>